<dbReference type="OrthoDB" id="972532at2759"/>
<dbReference type="InterPro" id="IPR036322">
    <property type="entry name" value="WD40_repeat_dom_sf"/>
</dbReference>
<dbReference type="SMART" id="SM00320">
    <property type="entry name" value="WD40"/>
    <property type="match status" value="2"/>
</dbReference>
<protein>
    <submittedName>
        <fullName evidence="5">Putative wd domain-containing protein</fullName>
    </submittedName>
</protein>
<keyword evidence="6" id="KW-1185">Reference proteome</keyword>
<dbReference type="Gene3D" id="2.130.10.10">
    <property type="entry name" value="YVTN repeat-like/Quinoprotein amine dehydrogenase"/>
    <property type="match status" value="1"/>
</dbReference>
<dbReference type="eggNOG" id="KOG0293">
    <property type="taxonomic scope" value="Eukaryota"/>
</dbReference>
<dbReference type="AlphaFoldDB" id="R8BBL5"/>
<dbReference type="GeneID" id="19328671"/>
<dbReference type="PROSITE" id="PS00678">
    <property type="entry name" value="WD_REPEATS_1"/>
    <property type="match status" value="2"/>
</dbReference>
<dbReference type="PROSITE" id="PS50082">
    <property type="entry name" value="WD_REPEATS_2"/>
    <property type="match status" value="2"/>
</dbReference>
<feature type="domain" description="CTLH" evidence="4">
    <location>
        <begin position="19"/>
        <end position="89"/>
    </location>
</feature>
<dbReference type="Pfam" id="PF21889">
    <property type="entry name" value="TPR1-like_2nd"/>
    <property type="match status" value="1"/>
</dbReference>
<name>R8BBL5_PHAM7</name>
<evidence type="ECO:0000313" key="5">
    <source>
        <dbReference type="EMBL" id="EON96664.1"/>
    </source>
</evidence>
<organism evidence="5 6">
    <name type="scientific">Phaeoacremonium minimum (strain UCR-PA7)</name>
    <name type="common">Esca disease fungus</name>
    <name type="synonym">Togninia minima</name>
    <dbReference type="NCBI Taxonomy" id="1286976"/>
    <lineage>
        <taxon>Eukaryota</taxon>
        <taxon>Fungi</taxon>
        <taxon>Dikarya</taxon>
        <taxon>Ascomycota</taxon>
        <taxon>Pezizomycotina</taxon>
        <taxon>Sordariomycetes</taxon>
        <taxon>Sordariomycetidae</taxon>
        <taxon>Togniniales</taxon>
        <taxon>Togniniaceae</taxon>
        <taxon>Phaeoacremonium</taxon>
    </lineage>
</organism>
<dbReference type="EMBL" id="KB933326">
    <property type="protein sequence ID" value="EON96664.1"/>
    <property type="molecule type" value="Genomic_DNA"/>
</dbReference>
<evidence type="ECO:0000259" key="4">
    <source>
        <dbReference type="PROSITE" id="PS50897"/>
    </source>
</evidence>
<dbReference type="SUPFAM" id="SSF50978">
    <property type="entry name" value="WD40 repeat-like"/>
    <property type="match status" value="1"/>
</dbReference>
<keyword evidence="1 3" id="KW-0853">WD repeat</keyword>
<dbReference type="PANTHER" id="PTHR22838">
    <property type="entry name" value="WD REPEAT PROTEIN 26-RELATED"/>
    <property type="match status" value="1"/>
</dbReference>
<evidence type="ECO:0000313" key="6">
    <source>
        <dbReference type="Proteomes" id="UP000014074"/>
    </source>
</evidence>
<dbReference type="InterPro" id="IPR015943">
    <property type="entry name" value="WD40/YVTN_repeat-like_dom_sf"/>
</dbReference>
<proteinExistence type="predicted"/>
<keyword evidence="2" id="KW-0677">Repeat</keyword>
<dbReference type="Pfam" id="PF00400">
    <property type="entry name" value="WD40"/>
    <property type="match status" value="2"/>
</dbReference>
<dbReference type="KEGG" id="tmn:UCRPA7_7874"/>
<dbReference type="PROSITE" id="PS50294">
    <property type="entry name" value="WD_REPEATS_REGION"/>
    <property type="match status" value="2"/>
</dbReference>
<dbReference type="PANTHER" id="PTHR22838:SF0">
    <property type="entry name" value="WD REPEAT-CONTAINING PROTEIN 26"/>
    <property type="match status" value="1"/>
</dbReference>
<evidence type="ECO:0000256" key="1">
    <source>
        <dbReference type="ARBA" id="ARBA00022574"/>
    </source>
</evidence>
<dbReference type="GO" id="GO:0043161">
    <property type="term" value="P:proteasome-mediated ubiquitin-dependent protein catabolic process"/>
    <property type="evidence" value="ECO:0007669"/>
    <property type="project" value="TreeGrafter"/>
</dbReference>
<evidence type="ECO:0000256" key="2">
    <source>
        <dbReference type="ARBA" id="ARBA00022737"/>
    </source>
</evidence>
<sequence length="287" mass="31887">MGYNDAARSVSRDSGCELESPTVASFRSAVLDGEWSEAEQLLFGASTAADGSQAGNGLVLAQGADRNVMRFWLRQQKFLELLEKQDTGRALTVLRTELTPLYQDTQQLHFLSSLLMCQSPEDLKVKAEWDGAFGQSRHILLSELSKCISPSVMLPEHRLAVLLQQVKEWQIGNCLYHTSATSPSLYADHVCDRNQFPTEVIYELDKQAGEVWQVRFSHNGTRLASCGSDRAVYVWDVTTFDLAFKLDGHEGGVGNVAWSPDDSMIVSCGRDRFARIWDANVTMTVSA</sequence>
<dbReference type="InterPro" id="IPR054080">
    <property type="entry name" value="TPR1-like_2nd"/>
</dbReference>
<dbReference type="InterPro" id="IPR001680">
    <property type="entry name" value="WD40_rpt"/>
</dbReference>
<dbReference type="GO" id="GO:0034657">
    <property type="term" value="C:GID complex"/>
    <property type="evidence" value="ECO:0007669"/>
    <property type="project" value="TreeGrafter"/>
</dbReference>
<evidence type="ECO:0000256" key="3">
    <source>
        <dbReference type="PROSITE-ProRule" id="PRU00221"/>
    </source>
</evidence>
<dbReference type="InterPro" id="IPR051350">
    <property type="entry name" value="WD_repeat-ST_regulator"/>
</dbReference>
<dbReference type="InterPro" id="IPR019775">
    <property type="entry name" value="WD40_repeat_CS"/>
</dbReference>
<dbReference type="RefSeq" id="XP_007918586.1">
    <property type="nucleotide sequence ID" value="XM_007920395.1"/>
</dbReference>
<dbReference type="InterPro" id="IPR006595">
    <property type="entry name" value="CTLH_C"/>
</dbReference>
<dbReference type="HOGENOM" id="CLU_094770_0_0_1"/>
<gene>
    <name evidence="5" type="ORF">UCRPA7_7874</name>
</gene>
<accession>R8BBL5</accession>
<dbReference type="PROSITE" id="PS50897">
    <property type="entry name" value="CTLH"/>
    <property type="match status" value="1"/>
</dbReference>
<feature type="repeat" description="WD" evidence="3">
    <location>
        <begin position="246"/>
        <end position="287"/>
    </location>
</feature>
<dbReference type="Proteomes" id="UP000014074">
    <property type="component" value="Unassembled WGS sequence"/>
</dbReference>
<reference evidence="6" key="1">
    <citation type="journal article" date="2013" name="Genome Announc.">
        <title>Draft genome sequence of the ascomycete Phaeoacremonium aleophilum strain UCR-PA7, a causal agent of the esca disease complex in grapevines.</title>
        <authorList>
            <person name="Blanco-Ulate B."/>
            <person name="Rolshausen P."/>
            <person name="Cantu D."/>
        </authorList>
    </citation>
    <scope>NUCLEOTIDE SEQUENCE [LARGE SCALE GENOMIC DNA]</scope>
    <source>
        <strain evidence="6">UCR-PA7</strain>
    </source>
</reference>
<feature type="repeat" description="WD" evidence="3">
    <location>
        <begin position="204"/>
        <end position="239"/>
    </location>
</feature>